<feature type="compositionally biased region" description="Polar residues" evidence="1">
    <location>
        <begin position="7"/>
        <end position="16"/>
    </location>
</feature>
<proteinExistence type="predicted"/>
<organism evidence="2 3">
    <name type="scientific">Gnathostoma spinigerum</name>
    <dbReference type="NCBI Taxonomy" id="75299"/>
    <lineage>
        <taxon>Eukaryota</taxon>
        <taxon>Metazoa</taxon>
        <taxon>Ecdysozoa</taxon>
        <taxon>Nematoda</taxon>
        <taxon>Chromadorea</taxon>
        <taxon>Rhabditida</taxon>
        <taxon>Spirurina</taxon>
        <taxon>Gnathostomatomorpha</taxon>
        <taxon>Gnathostomatoidea</taxon>
        <taxon>Gnathostomatidae</taxon>
        <taxon>Gnathostoma</taxon>
    </lineage>
</organism>
<feature type="region of interest" description="Disordered" evidence="1">
    <location>
        <begin position="1"/>
        <end position="65"/>
    </location>
</feature>
<protein>
    <submittedName>
        <fullName evidence="2">Uncharacterized protein</fullName>
    </submittedName>
</protein>
<keyword evidence="3" id="KW-1185">Reference proteome</keyword>
<accession>A0ABD6EYI0</accession>
<dbReference type="EMBL" id="JBGFUD010008980">
    <property type="protein sequence ID" value="MFH4982309.1"/>
    <property type="molecule type" value="Genomic_DNA"/>
</dbReference>
<feature type="region of interest" description="Disordered" evidence="1">
    <location>
        <begin position="229"/>
        <end position="251"/>
    </location>
</feature>
<evidence type="ECO:0000313" key="3">
    <source>
        <dbReference type="Proteomes" id="UP001608902"/>
    </source>
</evidence>
<dbReference type="Proteomes" id="UP001608902">
    <property type="component" value="Unassembled WGS sequence"/>
</dbReference>
<name>A0ABD6EYI0_9BILA</name>
<feature type="compositionally biased region" description="Polar residues" evidence="1">
    <location>
        <begin position="241"/>
        <end position="250"/>
    </location>
</feature>
<gene>
    <name evidence="2" type="ORF">AB6A40_009018</name>
</gene>
<dbReference type="AlphaFoldDB" id="A0ABD6EYI0"/>
<reference evidence="2 3" key="1">
    <citation type="submission" date="2024-08" db="EMBL/GenBank/DDBJ databases">
        <title>Gnathostoma spinigerum genome.</title>
        <authorList>
            <person name="Gonzalez-Bertolin B."/>
            <person name="Monzon S."/>
            <person name="Zaballos A."/>
            <person name="Jimenez P."/>
            <person name="Dekumyoy P."/>
            <person name="Varona S."/>
            <person name="Cuesta I."/>
            <person name="Sumanam S."/>
            <person name="Adisakwattana P."/>
            <person name="Gasser R.B."/>
            <person name="Hernandez-Gonzalez A."/>
            <person name="Young N.D."/>
            <person name="Perteguer M.J."/>
        </authorList>
    </citation>
    <scope>NUCLEOTIDE SEQUENCE [LARGE SCALE GENOMIC DNA]</scope>
    <source>
        <strain evidence="2">AL3</strain>
        <tissue evidence="2">Liver</tissue>
    </source>
</reference>
<comment type="caution">
    <text evidence="2">The sequence shown here is derived from an EMBL/GenBank/DDBJ whole genome shotgun (WGS) entry which is preliminary data.</text>
</comment>
<sequence length="276" mass="30778">MAEFVKTASSASLEASNTDKKKNTNTDFPGRKLRKKRSISLKQALPSSSSSAKGKRRLPVSVNKAEEKETESDVYNLSVERDECLWMPCTTLDKTKLENFVELVRSETGLQEDAALNLLYRNKYSIVKATAAAHRCARKPYDNIALRVIFSQIVASKRDIDEIASKLPFLSKKSVVDHYHYLRGQGLRSLSKIFVKESICSSYSSFYGYLSIINRENNGRAAAAINGVHRNPSTRKGPKSEANTNGNVVKTENGGMKLVHKSSMLLNDDEFFALSK</sequence>
<evidence type="ECO:0000256" key="1">
    <source>
        <dbReference type="SAM" id="MobiDB-lite"/>
    </source>
</evidence>
<evidence type="ECO:0000313" key="2">
    <source>
        <dbReference type="EMBL" id="MFH4982309.1"/>
    </source>
</evidence>